<gene>
    <name evidence="1" type="ORF">JAAARDRAFT_157823</name>
</gene>
<evidence type="ECO:0000313" key="1">
    <source>
        <dbReference type="EMBL" id="KDQ56673.1"/>
    </source>
</evidence>
<accession>A0A067PPE5</accession>
<sequence>MNMQSPSLLSDSEPLEALCRHHNVGKISLKVKPAESMPATVDLPVLRQRGRVPTHALLVHDTLPTNPDFQCTVVPVASFTFTQKFRRDVLGANSSIQTPPSPPHHQGGPMCITIPAIPLFVPHAPSIPLLLLYAQGLHPEPPSLGPYLLPLEAIEEFPSVATMAQVMAHICTDDQLKRYVSSNQGLWKNILALDPVDPKFVQLVQTAWNVTAEARRIRYRAGGRS</sequence>
<reference evidence="2" key="1">
    <citation type="journal article" date="2014" name="Proc. Natl. Acad. Sci. U.S.A.">
        <title>Extensive sampling of basidiomycete genomes demonstrates inadequacy of the white-rot/brown-rot paradigm for wood decay fungi.</title>
        <authorList>
            <person name="Riley R."/>
            <person name="Salamov A.A."/>
            <person name="Brown D.W."/>
            <person name="Nagy L.G."/>
            <person name="Floudas D."/>
            <person name="Held B.W."/>
            <person name="Levasseur A."/>
            <person name="Lombard V."/>
            <person name="Morin E."/>
            <person name="Otillar R."/>
            <person name="Lindquist E.A."/>
            <person name="Sun H."/>
            <person name="LaButti K.M."/>
            <person name="Schmutz J."/>
            <person name="Jabbour D."/>
            <person name="Luo H."/>
            <person name="Baker S.E."/>
            <person name="Pisabarro A.G."/>
            <person name="Walton J.D."/>
            <person name="Blanchette R.A."/>
            <person name="Henrissat B."/>
            <person name="Martin F."/>
            <person name="Cullen D."/>
            <person name="Hibbett D.S."/>
            <person name="Grigoriev I.V."/>
        </authorList>
    </citation>
    <scope>NUCLEOTIDE SEQUENCE [LARGE SCALE GENOMIC DNA]</scope>
    <source>
        <strain evidence="2">MUCL 33604</strain>
    </source>
</reference>
<name>A0A067PPE5_9AGAM</name>
<dbReference type="HOGENOM" id="CLU_090069_0_0_1"/>
<organism evidence="1 2">
    <name type="scientific">Jaapia argillacea MUCL 33604</name>
    <dbReference type="NCBI Taxonomy" id="933084"/>
    <lineage>
        <taxon>Eukaryota</taxon>
        <taxon>Fungi</taxon>
        <taxon>Dikarya</taxon>
        <taxon>Basidiomycota</taxon>
        <taxon>Agaricomycotina</taxon>
        <taxon>Agaricomycetes</taxon>
        <taxon>Agaricomycetidae</taxon>
        <taxon>Jaapiales</taxon>
        <taxon>Jaapiaceae</taxon>
        <taxon>Jaapia</taxon>
    </lineage>
</organism>
<dbReference type="OrthoDB" id="2802364at2759"/>
<proteinExistence type="predicted"/>
<dbReference type="EMBL" id="KL197721">
    <property type="protein sequence ID" value="KDQ56673.1"/>
    <property type="molecule type" value="Genomic_DNA"/>
</dbReference>
<dbReference type="AlphaFoldDB" id="A0A067PPE5"/>
<keyword evidence="2" id="KW-1185">Reference proteome</keyword>
<dbReference type="Proteomes" id="UP000027265">
    <property type="component" value="Unassembled WGS sequence"/>
</dbReference>
<evidence type="ECO:0000313" key="2">
    <source>
        <dbReference type="Proteomes" id="UP000027265"/>
    </source>
</evidence>
<protein>
    <submittedName>
        <fullName evidence="1">Uncharacterized protein</fullName>
    </submittedName>
</protein>
<dbReference type="InParanoid" id="A0A067PPE5"/>